<dbReference type="SMART" id="SM00034">
    <property type="entry name" value="CLECT"/>
    <property type="match status" value="8"/>
</dbReference>
<dbReference type="Pfam" id="PF00059">
    <property type="entry name" value="Lectin_C"/>
    <property type="match status" value="8"/>
</dbReference>
<evidence type="ECO:0000313" key="20">
    <source>
        <dbReference type="Ensembl" id="ENSTMTP00000004371.1"/>
    </source>
</evidence>
<dbReference type="PRINTS" id="PR00013">
    <property type="entry name" value="FNTYPEII"/>
</dbReference>
<dbReference type="InterPro" id="IPR016186">
    <property type="entry name" value="C-type_lectin-like/link_sf"/>
</dbReference>
<dbReference type="PROSITE" id="PS51092">
    <property type="entry name" value="FN2_2"/>
    <property type="match status" value="1"/>
</dbReference>
<evidence type="ECO:0000256" key="9">
    <source>
        <dbReference type="ARBA" id="ARBA00022753"/>
    </source>
</evidence>
<evidence type="ECO:0000256" key="16">
    <source>
        <dbReference type="ARBA" id="ARBA00071860"/>
    </source>
</evidence>
<feature type="domain" description="C-type lectin" evidence="18">
    <location>
        <begin position="1233"/>
        <end position="1350"/>
    </location>
</feature>
<dbReference type="SMART" id="SM00458">
    <property type="entry name" value="RICIN"/>
    <property type="match status" value="1"/>
</dbReference>
<dbReference type="InterPro" id="IPR001304">
    <property type="entry name" value="C-type_lectin-like"/>
</dbReference>
<sequence length="1469" mass="168874">MHKSHLIFFPSYLLGLLKVGLEPTITYNEIFLIYNKDLKRCVQAQSSNSVTTATCNQDTESQKFRWVSDHQLMSVALRLCLGVPSKKDQVMITLYPCNKTSELQHWECRNETLLAIQGEDLFFNSGSREKGNVMLQKESGVRSKWKVYGTTDDLCSQGYEDLFTLLGNANGAPCVFPFKLSGKWYAECTDAARSDGLLWCGTTADFDTDQLYGFCPLKYNETHRFWTTDPLTGTDYQINFQSALTWHQARKSCQQQNAELLSITEIHEQMYLRGELLKSALWIGLNSLNFNYGWQWSGGSPFRYLNWDLGNPSLEPEKICAVLNPRKGAKWENHECDQKVGYICKRENSTLDSFSLPSELSAASECPEGWLPYTGHCYIIHREPKVWKEALASCRKEDGDLASIHNIEEHSFIVSQLGYKPTDELWIGLNDLRIQMYFEWSDKMPVIYTKWLHGEPTTANSRQEDCVVMKGQDGYWADSVCDKKFGYICKKNPLQDTPGTVKHIDPGCRKGWERHGFYCYLIGHTFVTFSEAKKICERSKGYLTTVGDRYEQAYLTSLIGLRPEKYFWIGLSDVEKQGTFKWTDGEEVLFTHWNSAMPGRKPGCVAMRTGSAAGLWHVQDCEEKAKFLCKQPAEAMTLHPPVPEKKSYSKCPMGWDSNNNISSCFKVKGNQKKSWLEARDFCREIGGDLAAINSEEEEQVIQHSIVDKGLSFRPFWIGLFCLDPDEGFFWSDGSPVSDFMRYENWYNSEPNNEHGIEYCGTVNEEFSMNWINTHCEHFNDWICQIEKGTLLKPEQTNFPYEVTEDGWIIYGGKQYFFSTESVPLEKAREFCKKNFGDLVVIESNSERKFLWKYILRNGKKESYFIGLILSVDQQFTWMDGSPVHYVAWAKNEPNYANAEENCVVMYKNVGLWNDINCGNPNAFICERHGSGTVNATFAVTAPSPPGGCPESWLLFRNKCYKIFGSRYEDRVMWIPARRTCVKFGGNLASIPNEQVQAFLTYHLKDAKTDTWIGLNDINSELNFVWADGSGVYYTNWIAGSPLDCVVVKTGPFDKIGQWKNEPCYEDRGFICQMDSDPKLSHSPTIPASDFTRCGDSSYLVIRSKMKWEEAQKNCQEKSSELASILDPYSQSFLWLQVLEYGEPVWIGLNSNVTNGNYKWIDKWRMGYSKWASEEPKQTVACIYLDLDGTWKTASCDQKYFSVCKQSDVMAPTDSPQLFGRCPESEEHRSWVHFRSHCYYIESSYTKNWAQASRQCTRLDATLASIEDHAESSFLSHRIKPLESKTTSFWIGMSKNVNGQWLWRDNTAVDFVNWNEEEPSSYGNEKCVEMYASSGYWNDAQCSYKRGYICKKSESKYIRITDIVCVFIYIKIYKTIHIEGEVKDHLYFIKGQILSMLNTKLPSTSMRSGFHQRYHTHLGLEVTSNKFGFTHLKYIYIKMIVVMDSLPLMKSIPVIYARIGFPLFTIILPC</sequence>
<dbReference type="FunFam" id="3.10.100.10:FF:000025">
    <property type="entry name" value="Mannose receptor C-type 1"/>
    <property type="match status" value="1"/>
</dbReference>
<dbReference type="PROSITE" id="PS50041">
    <property type="entry name" value="C_TYPE_LECTIN_2"/>
    <property type="match status" value="8"/>
</dbReference>
<protein>
    <recommendedName>
        <fullName evidence="16">Macrophage mannose receptor 1</fullName>
    </recommendedName>
</protein>
<dbReference type="CDD" id="cd23407">
    <property type="entry name" value="beta-trefoil_Ricin_MRC1"/>
    <property type="match status" value="1"/>
</dbReference>
<dbReference type="InterPro" id="IPR000772">
    <property type="entry name" value="Ricin_B_lectin"/>
</dbReference>
<evidence type="ECO:0000256" key="7">
    <source>
        <dbReference type="ARBA" id="ARBA00022734"/>
    </source>
</evidence>
<dbReference type="Pfam" id="PF24562">
    <property type="entry name" value="CysR_MRC2_N"/>
    <property type="match status" value="1"/>
</dbReference>
<keyword evidence="4" id="KW-0254">Endocytosis</keyword>
<feature type="domain" description="C-type lectin" evidence="18">
    <location>
        <begin position="1093"/>
        <end position="1204"/>
    </location>
</feature>
<evidence type="ECO:0000256" key="11">
    <source>
        <dbReference type="ARBA" id="ARBA00022989"/>
    </source>
</evidence>
<reference evidence="20" key="2">
    <citation type="submission" date="2025-09" db="UniProtKB">
        <authorList>
            <consortium name="Ensembl"/>
        </authorList>
    </citation>
    <scope>IDENTIFICATION</scope>
</reference>
<dbReference type="GO" id="GO:0031012">
    <property type="term" value="C:extracellular matrix"/>
    <property type="evidence" value="ECO:0007669"/>
    <property type="project" value="UniProtKB-ARBA"/>
</dbReference>
<dbReference type="InterPro" id="IPR000562">
    <property type="entry name" value="FN_type2_dom"/>
</dbReference>
<keyword evidence="15" id="KW-0325">Glycoprotein</keyword>
<dbReference type="FunFam" id="3.10.100.10:FF:000027">
    <property type="entry name" value="Mannose receptor, C type 1"/>
    <property type="match status" value="1"/>
</dbReference>
<keyword evidence="14" id="KW-0675">Receptor</keyword>
<dbReference type="FunFam" id="2.10.10.10:FF:000001">
    <property type="entry name" value="Fibronectin 1a isoform 1"/>
    <property type="match status" value="1"/>
</dbReference>
<feature type="domain" description="C-type lectin" evidence="18">
    <location>
        <begin position="955"/>
        <end position="1072"/>
    </location>
</feature>
<keyword evidence="7" id="KW-0430">Lectin</keyword>
<evidence type="ECO:0000313" key="21">
    <source>
        <dbReference type="Proteomes" id="UP000472274"/>
    </source>
</evidence>
<dbReference type="Proteomes" id="UP000472274">
    <property type="component" value="Unplaced"/>
</dbReference>
<feature type="domain" description="C-type lectin" evidence="18">
    <location>
        <begin position="660"/>
        <end position="784"/>
    </location>
</feature>
<dbReference type="SMART" id="SM00059">
    <property type="entry name" value="FN2"/>
    <property type="match status" value="1"/>
</dbReference>
<feature type="domain" description="C-type lectin" evidence="18">
    <location>
        <begin position="810"/>
        <end position="926"/>
    </location>
</feature>
<dbReference type="GeneTree" id="ENSGT01050000244842"/>
<evidence type="ECO:0000259" key="18">
    <source>
        <dbReference type="PROSITE" id="PS50041"/>
    </source>
</evidence>
<feature type="disulfide bond" evidence="17">
    <location>
        <begin position="188"/>
        <end position="215"/>
    </location>
</feature>
<dbReference type="Gene3D" id="2.10.10.10">
    <property type="entry name" value="Fibronectin, type II, collagen-binding"/>
    <property type="match status" value="1"/>
</dbReference>
<keyword evidence="5" id="KW-0812">Transmembrane</keyword>
<evidence type="ECO:0000256" key="5">
    <source>
        <dbReference type="ARBA" id="ARBA00022692"/>
    </source>
</evidence>
<keyword evidence="21" id="KW-1185">Reference proteome</keyword>
<proteinExistence type="predicted"/>
<evidence type="ECO:0000256" key="12">
    <source>
        <dbReference type="ARBA" id="ARBA00023136"/>
    </source>
</evidence>
<dbReference type="PANTHER" id="PTHR22803">
    <property type="entry name" value="MANNOSE, PHOSPHOLIPASE, LECTIN RECEPTOR RELATED"/>
    <property type="match status" value="1"/>
</dbReference>
<dbReference type="FunFam" id="3.10.100.10:FF:000014">
    <property type="entry name" value="Macrophage mannose receptor 1"/>
    <property type="match status" value="1"/>
</dbReference>
<dbReference type="InterPro" id="IPR035992">
    <property type="entry name" value="Ricin_B-like_lectins"/>
</dbReference>
<evidence type="ECO:0000259" key="19">
    <source>
        <dbReference type="PROSITE" id="PS51092"/>
    </source>
</evidence>
<keyword evidence="12" id="KW-0472">Membrane</keyword>
<dbReference type="SUPFAM" id="SSF50370">
    <property type="entry name" value="Ricin B-like lectins"/>
    <property type="match status" value="1"/>
</dbReference>
<dbReference type="FunFam" id="3.10.100.10:FF:000016">
    <property type="entry name" value="macrophage mannose receptor 1"/>
    <property type="match status" value="1"/>
</dbReference>
<dbReference type="FunFam" id="3.10.100.10:FF:000022">
    <property type="entry name" value="Mannose receptor C-type 1"/>
    <property type="match status" value="1"/>
</dbReference>
<dbReference type="CDD" id="cd00037">
    <property type="entry name" value="CLECT"/>
    <property type="match status" value="8"/>
</dbReference>
<evidence type="ECO:0000256" key="13">
    <source>
        <dbReference type="ARBA" id="ARBA00023157"/>
    </source>
</evidence>
<evidence type="ECO:0000256" key="3">
    <source>
        <dbReference type="ARBA" id="ARBA00022475"/>
    </source>
</evidence>
<dbReference type="GO" id="GO:0010008">
    <property type="term" value="C:endosome membrane"/>
    <property type="evidence" value="ECO:0007669"/>
    <property type="project" value="UniProtKB-SubCell"/>
</dbReference>
<organism evidence="20 21">
    <name type="scientific">Terrapene triunguis</name>
    <name type="common">Three-toed box turtle</name>
    <dbReference type="NCBI Taxonomy" id="2587831"/>
    <lineage>
        <taxon>Eukaryota</taxon>
        <taxon>Metazoa</taxon>
        <taxon>Chordata</taxon>
        <taxon>Craniata</taxon>
        <taxon>Vertebrata</taxon>
        <taxon>Euteleostomi</taxon>
        <taxon>Archelosauria</taxon>
        <taxon>Testudinata</taxon>
        <taxon>Testudines</taxon>
        <taxon>Cryptodira</taxon>
        <taxon>Durocryptodira</taxon>
        <taxon>Testudinoidea</taxon>
        <taxon>Emydidae</taxon>
        <taxon>Terrapene</taxon>
    </lineage>
</organism>
<evidence type="ECO:0000256" key="15">
    <source>
        <dbReference type="ARBA" id="ARBA00023180"/>
    </source>
</evidence>
<dbReference type="CDD" id="cd00062">
    <property type="entry name" value="FN2"/>
    <property type="match status" value="1"/>
</dbReference>
<feature type="domain" description="Fibronectin type-II" evidence="19">
    <location>
        <begin position="169"/>
        <end position="217"/>
    </location>
</feature>
<dbReference type="SUPFAM" id="SSF56436">
    <property type="entry name" value="C-type lectin-like"/>
    <property type="match status" value="8"/>
</dbReference>
<dbReference type="PROSITE" id="PS50231">
    <property type="entry name" value="RICIN_B_LECTIN"/>
    <property type="match status" value="1"/>
</dbReference>
<dbReference type="GO" id="GO:0005886">
    <property type="term" value="C:plasma membrane"/>
    <property type="evidence" value="ECO:0007669"/>
    <property type="project" value="UniProtKB-SubCell"/>
</dbReference>
<dbReference type="Pfam" id="PF00040">
    <property type="entry name" value="fn2"/>
    <property type="match status" value="1"/>
</dbReference>
<feature type="domain" description="C-type lectin" evidence="18">
    <location>
        <begin position="515"/>
        <end position="630"/>
    </location>
</feature>
<dbReference type="FunFam" id="3.10.100.10:FF:000030">
    <property type="entry name" value="Mannose receptor C-type 1"/>
    <property type="match status" value="1"/>
</dbReference>
<dbReference type="PROSITE" id="PS00615">
    <property type="entry name" value="C_TYPE_LECTIN_1"/>
    <property type="match status" value="6"/>
</dbReference>
<feature type="domain" description="C-type lectin" evidence="18">
    <location>
        <begin position="231"/>
        <end position="345"/>
    </location>
</feature>
<evidence type="ECO:0000256" key="6">
    <source>
        <dbReference type="ARBA" id="ARBA00022729"/>
    </source>
</evidence>
<dbReference type="GO" id="GO:0006897">
    <property type="term" value="P:endocytosis"/>
    <property type="evidence" value="ECO:0007669"/>
    <property type="project" value="UniProtKB-KW"/>
</dbReference>
<dbReference type="Gene3D" id="3.10.100.10">
    <property type="entry name" value="Mannose-Binding Protein A, subunit A"/>
    <property type="match status" value="8"/>
</dbReference>
<dbReference type="FunFam" id="3.10.100.10:FF:000023">
    <property type="entry name" value="Macrophage mannose receptor 1"/>
    <property type="match status" value="1"/>
</dbReference>
<evidence type="ECO:0000256" key="10">
    <source>
        <dbReference type="ARBA" id="ARBA00022837"/>
    </source>
</evidence>
<keyword evidence="13 17" id="KW-1015">Disulfide bond</keyword>
<keyword evidence="6" id="KW-0732">Signal</keyword>
<keyword evidence="10" id="KW-0106">Calcium</keyword>
<evidence type="ECO:0000256" key="17">
    <source>
        <dbReference type="PROSITE-ProRule" id="PRU00479"/>
    </source>
</evidence>
<keyword evidence="8" id="KW-0677">Repeat</keyword>
<dbReference type="FunFam" id="3.10.100.10:FF:000031">
    <property type="entry name" value="macrophage mannose receptor 1"/>
    <property type="match status" value="1"/>
</dbReference>
<name>A0A674I4T9_9SAUR</name>
<comment type="subcellular location">
    <subcellularLocation>
        <location evidence="1">Cell membrane</location>
        <topology evidence="1">Single-pass type I membrane protein</topology>
    </subcellularLocation>
    <subcellularLocation>
        <location evidence="2">Endosome membrane</location>
        <topology evidence="2">Single-pass type I membrane protein</topology>
    </subcellularLocation>
</comment>
<dbReference type="InterPro" id="IPR050111">
    <property type="entry name" value="C-type_lectin/snaclec_domain"/>
</dbReference>
<evidence type="ECO:0000256" key="2">
    <source>
        <dbReference type="ARBA" id="ARBA00004530"/>
    </source>
</evidence>
<dbReference type="InParanoid" id="A0A674I4T9"/>
<evidence type="ECO:0000256" key="14">
    <source>
        <dbReference type="ARBA" id="ARBA00023170"/>
    </source>
</evidence>
<feature type="disulfide bond" evidence="17">
    <location>
        <begin position="174"/>
        <end position="200"/>
    </location>
</feature>
<evidence type="ECO:0000256" key="4">
    <source>
        <dbReference type="ARBA" id="ARBA00022583"/>
    </source>
</evidence>
<keyword evidence="9" id="KW-0967">Endosome</keyword>
<dbReference type="InterPro" id="IPR036943">
    <property type="entry name" value="FN_type2_sf"/>
</dbReference>
<feature type="domain" description="C-type lectin" evidence="18">
    <location>
        <begin position="373"/>
        <end position="490"/>
    </location>
</feature>
<dbReference type="InterPro" id="IPR016187">
    <property type="entry name" value="CTDL_fold"/>
</dbReference>
<evidence type="ECO:0000256" key="1">
    <source>
        <dbReference type="ARBA" id="ARBA00004251"/>
    </source>
</evidence>
<evidence type="ECO:0000256" key="8">
    <source>
        <dbReference type="ARBA" id="ARBA00022737"/>
    </source>
</evidence>
<accession>A0A674I4T9</accession>
<keyword evidence="3" id="KW-1003">Cell membrane</keyword>
<dbReference type="InterPro" id="IPR018378">
    <property type="entry name" value="C-type_lectin_CS"/>
</dbReference>
<dbReference type="Gene3D" id="2.80.10.50">
    <property type="match status" value="1"/>
</dbReference>
<reference evidence="20" key="1">
    <citation type="submission" date="2025-08" db="UniProtKB">
        <authorList>
            <consortium name="Ensembl"/>
        </authorList>
    </citation>
    <scope>IDENTIFICATION</scope>
</reference>
<dbReference type="GO" id="GO:0005537">
    <property type="term" value="F:D-mannose binding"/>
    <property type="evidence" value="ECO:0007669"/>
    <property type="project" value="UniProtKB-ARBA"/>
</dbReference>
<dbReference type="FunFam" id="2.80.10.50:FF:000032">
    <property type="entry name" value="macrophage mannose receptor 1"/>
    <property type="match status" value="1"/>
</dbReference>
<gene>
    <name evidence="20" type="primary">LOC112102202</name>
</gene>
<keyword evidence="11" id="KW-1133">Transmembrane helix</keyword>
<dbReference type="Ensembl" id="ENSTMTT00000004522.1">
    <property type="protein sequence ID" value="ENSTMTP00000004371.1"/>
    <property type="gene ID" value="ENSTMTG00000002459.1"/>
</dbReference>